<dbReference type="EMBL" id="BMAV01004048">
    <property type="protein sequence ID" value="GFY44100.1"/>
    <property type="molecule type" value="Genomic_DNA"/>
</dbReference>
<evidence type="ECO:0000313" key="1">
    <source>
        <dbReference type="EMBL" id="GFY44100.1"/>
    </source>
</evidence>
<accession>A0A8X7BU90</accession>
<keyword evidence="2" id="KW-1185">Reference proteome</keyword>
<reference evidence="1" key="1">
    <citation type="submission" date="2020-08" db="EMBL/GenBank/DDBJ databases">
        <title>Multicomponent nature underlies the extraordinary mechanical properties of spider dragline silk.</title>
        <authorList>
            <person name="Kono N."/>
            <person name="Nakamura H."/>
            <person name="Mori M."/>
            <person name="Yoshida Y."/>
            <person name="Ohtoshi R."/>
            <person name="Malay A.D."/>
            <person name="Moran D.A.P."/>
            <person name="Tomita M."/>
            <person name="Numata K."/>
            <person name="Arakawa K."/>
        </authorList>
    </citation>
    <scope>NUCLEOTIDE SEQUENCE</scope>
</reference>
<sequence>IEIEFYVDTDDRHLNVSLDTVVLPKFNYPSIVVTQLGLHHNYASLNPYKNGVELLGGKQYEITLKQKERRLLPAPYQTNCTDYMTMWKNRGGIGPLNPSVIFPFL</sequence>
<dbReference type="AlphaFoldDB" id="A0A8X7BU90"/>
<name>A0A8X7BU90_9ARAC</name>
<feature type="non-terminal residue" evidence="1">
    <location>
        <position position="1"/>
    </location>
</feature>
<comment type="caution">
    <text evidence="1">The sequence shown here is derived from an EMBL/GenBank/DDBJ whole genome shotgun (WGS) entry which is preliminary data.</text>
</comment>
<evidence type="ECO:0000313" key="2">
    <source>
        <dbReference type="Proteomes" id="UP000886998"/>
    </source>
</evidence>
<proteinExistence type="predicted"/>
<gene>
    <name evidence="1" type="primary">AVEN_124396_1</name>
    <name evidence="1" type="ORF">TNIN_368851</name>
</gene>
<dbReference type="Proteomes" id="UP000886998">
    <property type="component" value="Unassembled WGS sequence"/>
</dbReference>
<organism evidence="1 2">
    <name type="scientific">Trichonephila inaurata madagascariensis</name>
    <dbReference type="NCBI Taxonomy" id="2747483"/>
    <lineage>
        <taxon>Eukaryota</taxon>
        <taxon>Metazoa</taxon>
        <taxon>Ecdysozoa</taxon>
        <taxon>Arthropoda</taxon>
        <taxon>Chelicerata</taxon>
        <taxon>Arachnida</taxon>
        <taxon>Araneae</taxon>
        <taxon>Araneomorphae</taxon>
        <taxon>Entelegynae</taxon>
        <taxon>Araneoidea</taxon>
        <taxon>Nephilidae</taxon>
        <taxon>Trichonephila</taxon>
        <taxon>Trichonephila inaurata</taxon>
    </lineage>
</organism>
<protein>
    <submittedName>
        <fullName evidence="1">Uncharacterized protein</fullName>
    </submittedName>
</protein>
<dbReference type="OrthoDB" id="6430703at2759"/>